<sequence>MIRNPSQPKRPPNHHQEMETEREKDTYLNIQGKDPVNPEEHTRGTEGASEPSRELDSYLLSHPDATDSELNQNTTTLRNDHQNLSSEFNQYGKPRIAVTLPGEIEKAILTYLFPVVQLPVPVYSFNEATKDPEMMQNHGQHHSSPSITSPDISQQMTVMGDSDTSSTGIMSPSINLGTCNPSAFSHIHPLNTDALNETNVNICAGNPNSIVQFRGI</sequence>
<proteinExistence type="predicted"/>
<reference evidence="2" key="1">
    <citation type="submission" date="2022-08" db="EMBL/GenBank/DDBJ databases">
        <authorList>
            <consortium name="DOE Joint Genome Institute"/>
            <person name="Min B."/>
            <person name="Riley R."/>
            <person name="Sierra-Patev S."/>
            <person name="Naranjo-Ortiz M."/>
            <person name="Looney B."/>
            <person name="Konkel Z."/>
            <person name="Slot J.C."/>
            <person name="Sakamoto Y."/>
            <person name="Steenwyk J.L."/>
            <person name="Rokas A."/>
            <person name="Carro J."/>
            <person name="Camarero S."/>
            <person name="Ferreira P."/>
            <person name="Molpeceres G."/>
            <person name="Ruiz-Duenas F.J."/>
            <person name="Serrano A."/>
            <person name="Henrissat B."/>
            <person name="Drula E."/>
            <person name="Hughes K.W."/>
            <person name="Mata J.L."/>
            <person name="Ishikawa N.K."/>
            <person name="Vargas-Isla R."/>
            <person name="Ushijima S."/>
            <person name="Smith C.A."/>
            <person name="Ahrendt S."/>
            <person name="Andreopoulos W."/>
            <person name="He G."/>
            <person name="Labutti K."/>
            <person name="Lipzen A."/>
            <person name="Ng V."/>
            <person name="Sandor L."/>
            <person name="Barry K."/>
            <person name="Martinez A.T."/>
            <person name="Xiao Y."/>
            <person name="Gibbons J.G."/>
            <person name="Terashima K."/>
            <person name="Hibbett D.S."/>
            <person name="Grigoriev I.V."/>
        </authorList>
    </citation>
    <scope>NUCLEOTIDE SEQUENCE</scope>
    <source>
        <strain evidence="2">TFB10827</strain>
    </source>
</reference>
<dbReference type="EMBL" id="MU790702">
    <property type="protein sequence ID" value="KAJ3994457.1"/>
    <property type="molecule type" value="Genomic_DNA"/>
</dbReference>
<feature type="compositionally biased region" description="Basic and acidic residues" evidence="1">
    <location>
        <begin position="14"/>
        <end position="26"/>
    </location>
</feature>
<feature type="region of interest" description="Disordered" evidence="1">
    <location>
        <begin position="1"/>
        <end position="54"/>
    </location>
</feature>
<dbReference type="Proteomes" id="UP001163828">
    <property type="component" value="Unassembled WGS sequence"/>
</dbReference>
<evidence type="ECO:0000313" key="2">
    <source>
        <dbReference type="EMBL" id="KAJ3994457.1"/>
    </source>
</evidence>
<name>A0ABQ8Q7D8_9AGAR</name>
<keyword evidence="3" id="KW-1185">Reference proteome</keyword>
<gene>
    <name evidence="2" type="ORF">F5050DRAFT_1713670</name>
</gene>
<comment type="caution">
    <text evidence="2">The sequence shown here is derived from an EMBL/GenBank/DDBJ whole genome shotgun (WGS) entry which is preliminary data.</text>
</comment>
<protein>
    <submittedName>
        <fullName evidence="2">Uncharacterized protein</fullName>
    </submittedName>
</protein>
<evidence type="ECO:0000256" key="1">
    <source>
        <dbReference type="SAM" id="MobiDB-lite"/>
    </source>
</evidence>
<organism evidence="2 3">
    <name type="scientific">Lentinula boryana</name>
    <dbReference type="NCBI Taxonomy" id="40481"/>
    <lineage>
        <taxon>Eukaryota</taxon>
        <taxon>Fungi</taxon>
        <taxon>Dikarya</taxon>
        <taxon>Basidiomycota</taxon>
        <taxon>Agaricomycotina</taxon>
        <taxon>Agaricomycetes</taxon>
        <taxon>Agaricomycetidae</taxon>
        <taxon>Agaricales</taxon>
        <taxon>Marasmiineae</taxon>
        <taxon>Omphalotaceae</taxon>
        <taxon>Lentinula</taxon>
    </lineage>
</organism>
<evidence type="ECO:0000313" key="3">
    <source>
        <dbReference type="Proteomes" id="UP001163828"/>
    </source>
</evidence>
<accession>A0ABQ8Q7D8</accession>